<evidence type="ECO:0000256" key="5">
    <source>
        <dbReference type="ARBA" id="ARBA00022840"/>
    </source>
</evidence>
<evidence type="ECO:0000256" key="2">
    <source>
        <dbReference type="ARBA" id="ARBA00022448"/>
    </source>
</evidence>
<keyword evidence="11" id="KW-1185">Reference proteome</keyword>
<dbReference type="SMART" id="SM00382">
    <property type="entry name" value="AAA"/>
    <property type="match status" value="1"/>
</dbReference>
<accession>A0A7G9WFB6</accession>
<dbReference type="PANTHER" id="PTHR43553">
    <property type="entry name" value="HEAVY METAL TRANSPORTER"/>
    <property type="match status" value="1"/>
</dbReference>
<feature type="domain" description="ABC transporter" evidence="9">
    <location>
        <begin position="5"/>
        <end position="246"/>
    </location>
</feature>
<evidence type="ECO:0000256" key="3">
    <source>
        <dbReference type="ARBA" id="ARBA00022475"/>
    </source>
</evidence>
<dbReference type="GO" id="GO:0005524">
    <property type="term" value="F:ATP binding"/>
    <property type="evidence" value="ECO:0007669"/>
    <property type="project" value="UniProtKB-UniRule"/>
</dbReference>
<sequence>MTPLLETKDLCYTYGVGTPFEKKAVQNVNLQIGQGEFIGVIGHTGSGKSTLIQMLNGLIRPTSGQVLLAGRDIWEEPKKIRAIRFKVGMVFQYPEDQLFEETVFKDIQFGPRNMGLTEGEIEQRARDAANFVGLPENLLEKSPFELSGGEKRRVAIAGVIAMDPDVLILDEPTAGLDPAGRDVLLSEITSYHKKRGNTVLLVSHSMEDVARVADRVLVMNSSHLQMFDKTEEVFSHSSELESIGLQVPQVTKIMSLLKAHGYPVETCLTLEQAVGQLLPLLTKGGAGA</sequence>
<reference evidence="10 11" key="1">
    <citation type="submission" date="2020-08" db="EMBL/GenBank/DDBJ databases">
        <authorList>
            <person name="Ren C."/>
            <person name="Gu Y."/>
            <person name="Xu Y."/>
        </authorList>
    </citation>
    <scope>NUCLEOTIDE SEQUENCE [LARGE SCALE GENOMIC DNA]</scope>
    <source>
        <strain evidence="10 11">LBM18003</strain>
    </source>
</reference>
<dbReference type="AlphaFoldDB" id="A0A7G9WFB6"/>
<dbReference type="GO" id="GO:0016887">
    <property type="term" value="F:ATP hydrolysis activity"/>
    <property type="evidence" value="ECO:0007669"/>
    <property type="project" value="InterPro"/>
</dbReference>
<evidence type="ECO:0000313" key="11">
    <source>
        <dbReference type="Proteomes" id="UP000516046"/>
    </source>
</evidence>
<keyword evidence="5 8" id="KW-0067">ATP-binding</keyword>
<name>A0A7G9WFB6_9FIRM</name>
<dbReference type="PROSITE" id="PS00211">
    <property type="entry name" value="ABC_TRANSPORTER_1"/>
    <property type="match status" value="1"/>
</dbReference>
<dbReference type="GO" id="GO:0042626">
    <property type="term" value="F:ATPase-coupled transmembrane transporter activity"/>
    <property type="evidence" value="ECO:0007669"/>
    <property type="project" value="TreeGrafter"/>
</dbReference>
<keyword evidence="4 8" id="KW-0547">Nucleotide-binding</keyword>
<protein>
    <recommendedName>
        <fullName evidence="8">Energy-coupling factor transporter ATP-binding protein EcfA2</fullName>
        <ecNumber evidence="8">7.-.-.-</ecNumber>
    </recommendedName>
</protein>
<evidence type="ECO:0000313" key="10">
    <source>
        <dbReference type="EMBL" id="QNO17378.1"/>
    </source>
</evidence>
<evidence type="ECO:0000256" key="8">
    <source>
        <dbReference type="RuleBase" id="RU365104"/>
    </source>
</evidence>
<dbReference type="Pfam" id="PF00005">
    <property type="entry name" value="ABC_tran"/>
    <property type="match status" value="1"/>
</dbReference>
<dbReference type="RefSeq" id="WP_212506447.1">
    <property type="nucleotide sequence ID" value="NZ_CP060696.1"/>
</dbReference>
<dbReference type="InterPro" id="IPR050095">
    <property type="entry name" value="ECF_ABC_transporter_ATP-bd"/>
</dbReference>
<organism evidence="10 11">
    <name type="scientific">Caproicibacterium amylolyticum</name>
    <dbReference type="NCBI Taxonomy" id="2766537"/>
    <lineage>
        <taxon>Bacteria</taxon>
        <taxon>Bacillati</taxon>
        <taxon>Bacillota</taxon>
        <taxon>Clostridia</taxon>
        <taxon>Eubacteriales</taxon>
        <taxon>Oscillospiraceae</taxon>
        <taxon>Caproicibacterium</taxon>
    </lineage>
</organism>
<dbReference type="PANTHER" id="PTHR43553:SF27">
    <property type="entry name" value="ENERGY-COUPLING FACTOR TRANSPORTER ATP-BINDING PROTEIN ECFA2"/>
    <property type="match status" value="1"/>
</dbReference>
<keyword evidence="3 8" id="KW-1003">Cell membrane</keyword>
<dbReference type="GO" id="GO:0043190">
    <property type="term" value="C:ATP-binding cassette (ABC) transporter complex"/>
    <property type="evidence" value="ECO:0007669"/>
    <property type="project" value="TreeGrafter"/>
</dbReference>
<evidence type="ECO:0000259" key="9">
    <source>
        <dbReference type="PROSITE" id="PS50893"/>
    </source>
</evidence>
<dbReference type="InterPro" id="IPR003593">
    <property type="entry name" value="AAA+_ATPase"/>
</dbReference>
<comment type="subunit">
    <text evidence="8">Forms a stable energy-coupling factor (ECF) transporter complex composed of 2 membrane-embedded substrate-binding proteins (S component), 2 ATP-binding proteins (A component) and 2 transmembrane proteins (T component).</text>
</comment>
<dbReference type="NCBIfam" id="TIGR04521">
    <property type="entry name" value="ECF_ATPase_2"/>
    <property type="match status" value="1"/>
</dbReference>
<dbReference type="SUPFAM" id="SSF52540">
    <property type="entry name" value="P-loop containing nucleoside triphosphate hydrolases"/>
    <property type="match status" value="1"/>
</dbReference>
<dbReference type="EMBL" id="CP060696">
    <property type="protein sequence ID" value="QNO17378.1"/>
    <property type="molecule type" value="Genomic_DNA"/>
</dbReference>
<keyword evidence="7 8" id="KW-0472">Membrane</keyword>
<dbReference type="Gene3D" id="3.40.50.300">
    <property type="entry name" value="P-loop containing nucleotide triphosphate hydrolases"/>
    <property type="match status" value="1"/>
</dbReference>
<dbReference type="PROSITE" id="PS50893">
    <property type="entry name" value="ABC_TRANSPORTER_2"/>
    <property type="match status" value="1"/>
</dbReference>
<dbReference type="InterPro" id="IPR015856">
    <property type="entry name" value="ABC_transpr_CbiO/EcfA_su"/>
</dbReference>
<proteinExistence type="inferred from homology"/>
<evidence type="ECO:0000256" key="1">
    <source>
        <dbReference type="ARBA" id="ARBA00004202"/>
    </source>
</evidence>
<keyword evidence="6" id="KW-1278">Translocase</keyword>
<dbReference type="EC" id="7.-.-.-" evidence="8"/>
<dbReference type="InterPro" id="IPR017871">
    <property type="entry name" value="ABC_transporter-like_CS"/>
</dbReference>
<evidence type="ECO:0000256" key="6">
    <source>
        <dbReference type="ARBA" id="ARBA00022967"/>
    </source>
</evidence>
<evidence type="ECO:0000256" key="4">
    <source>
        <dbReference type="ARBA" id="ARBA00022741"/>
    </source>
</evidence>
<comment type="subcellular location">
    <subcellularLocation>
        <location evidence="1 8">Cell membrane</location>
        <topology evidence="1 8">Peripheral membrane protein</topology>
    </subcellularLocation>
</comment>
<dbReference type="FunFam" id="3.40.50.300:FF:000224">
    <property type="entry name" value="Energy-coupling factor transporter ATP-binding protein EcfA"/>
    <property type="match status" value="1"/>
</dbReference>
<keyword evidence="2 8" id="KW-0813">Transport</keyword>
<dbReference type="Proteomes" id="UP000516046">
    <property type="component" value="Chromosome"/>
</dbReference>
<dbReference type="InterPro" id="IPR030946">
    <property type="entry name" value="EcfA2"/>
</dbReference>
<comment type="similarity">
    <text evidence="8">Belongs to the ABC transporter superfamily. Energy-coupling factor EcfA family.</text>
</comment>
<dbReference type="KEGG" id="caml:H6X83_10560"/>
<dbReference type="InterPro" id="IPR003439">
    <property type="entry name" value="ABC_transporter-like_ATP-bd"/>
</dbReference>
<comment type="function">
    <text evidence="8">ATP-binding (A) component of a common energy-coupling factor (ECF) ABC-transporter complex.</text>
</comment>
<dbReference type="CDD" id="cd03225">
    <property type="entry name" value="ABC_cobalt_CbiO_domain1"/>
    <property type="match status" value="1"/>
</dbReference>
<evidence type="ECO:0000256" key="7">
    <source>
        <dbReference type="ARBA" id="ARBA00023136"/>
    </source>
</evidence>
<gene>
    <name evidence="10" type="ORF">H6X83_10560</name>
</gene>
<dbReference type="InterPro" id="IPR027417">
    <property type="entry name" value="P-loop_NTPase"/>
</dbReference>